<sequence length="628" mass="66205">MGALPYLVWVVISFLATQSCVVDAQDTEAPTLTCPTDQYVSTDNGLATAYVPWSAFPYSFDNEDGFKVCDITCQDQLGDKVEFGGTYKLGTTVVTCSTNDTAGNRGTCNFAITVTDDELPEVSCPSNVPHKETDIGMAFAVVPWSPMPNATDNVDGVLYPSNITCVDDISNTVSSNDTYGVGTTTVTCSASDTAGNQGFCQFNITVIDNEPPKVTCPSNLPDIPTYIGMAFAVVPWSAMPNATDNVDGVVDPINITCVDDTGKIVMSNGIYAVGTTTVTCNATDTAGNQGSCQLNITVVDTEPPEVTCASNVPNKGTDIGVAFAVVPWSPVPNATDNVDGLLDPSNITCVDGTGETVRSNDTYAIGTTTVTCNATDTAGNQGSCQFYIRVMDIEPPTVTCPNNVHNISTDIGMAYAVVSWSPMPNATDNVDGLLDPSNITCVDDFTGKTVRPNDTYGVGTTAVTCNAADTAGNRGFCQFSITVEDKEVPQIICPDSVPSKETDIGEAVVRWSPMPSATDNVDSFTINDIACHDGAGDVVVSNGTYSLGTTTVTCRVSDNAHNEGSCKFTIKVVGCQVGQHKCSNGVCIPRSQVCDNFNDCGDYDNSDEKSTLCVSECCPSRERLPRIV</sequence>
<dbReference type="RefSeq" id="XP_038064974.1">
    <property type="nucleotide sequence ID" value="XM_038209046.1"/>
</dbReference>
<dbReference type="Gene3D" id="4.10.400.10">
    <property type="entry name" value="Low-density Lipoprotein Receptor"/>
    <property type="match status" value="1"/>
</dbReference>
<reference evidence="6" key="1">
    <citation type="submission" date="2022-11" db="UniProtKB">
        <authorList>
            <consortium name="EnsemblMetazoa"/>
        </authorList>
    </citation>
    <scope>IDENTIFICATION</scope>
</reference>
<feature type="domain" description="HYR" evidence="5">
    <location>
        <begin position="207"/>
        <end position="300"/>
    </location>
</feature>
<dbReference type="PANTHER" id="PTHR24273">
    <property type="entry name" value="FI04643P-RELATED"/>
    <property type="match status" value="1"/>
</dbReference>
<dbReference type="PANTHER" id="PTHR24273:SF32">
    <property type="entry name" value="HYALIN"/>
    <property type="match status" value="1"/>
</dbReference>
<feature type="domain" description="HYR" evidence="5">
    <location>
        <begin position="25"/>
        <end position="116"/>
    </location>
</feature>
<keyword evidence="4" id="KW-0732">Signal</keyword>
<evidence type="ECO:0000256" key="4">
    <source>
        <dbReference type="SAM" id="SignalP"/>
    </source>
</evidence>
<evidence type="ECO:0000256" key="1">
    <source>
        <dbReference type="ARBA" id="ARBA00022737"/>
    </source>
</evidence>
<dbReference type="PROSITE" id="PS50068">
    <property type="entry name" value="LDLRA_2"/>
    <property type="match status" value="1"/>
</dbReference>
<organism evidence="6 7">
    <name type="scientific">Patiria miniata</name>
    <name type="common">Bat star</name>
    <name type="synonym">Asterina miniata</name>
    <dbReference type="NCBI Taxonomy" id="46514"/>
    <lineage>
        <taxon>Eukaryota</taxon>
        <taxon>Metazoa</taxon>
        <taxon>Echinodermata</taxon>
        <taxon>Eleutherozoa</taxon>
        <taxon>Asterozoa</taxon>
        <taxon>Asteroidea</taxon>
        <taxon>Valvatacea</taxon>
        <taxon>Valvatida</taxon>
        <taxon>Asterinidae</taxon>
        <taxon>Patiria</taxon>
    </lineage>
</organism>
<feature type="disulfide bond" evidence="3">
    <location>
        <begin position="575"/>
        <end position="587"/>
    </location>
</feature>
<evidence type="ECO:0000256" key="3">
    <source>
        <dbReference type="PROSITE-ProRule" id="PRU00124"/>
    </source>
</evidence>
<dbReference type="Gene3D" id="2.60.40.10">
    <property type="entry name" value="Immunoglobulins"/>
    <property type="match status" value="4"/>
</dbReference>
<evidence type="ECO:0000313" key="7">
    <source>
        <dbReference type="Proteomes" id="UP000887568"/>
    </source>
</evidence>
<evidence type="ECO:0000256" key="2">
    <source>
        <dbReference type="ARBA" id="ARBA00023157"/>
    </source>
</evidence>
<evidence type="ECO:0000313" key="6">
    <source>
        <dbReference type="EnsemblMetazoa" id="XP_038064974.1"/>
    </source>
</evidence>
<dbReference type="AlphaFoldDB" id="A0A914ANG1"/>
<proteinExistence type="predicted"/>
<dbReference type="InterPro" id="IPR002172">
    <property type="entry name" value="LDrepeatLR_classA_rpt"/>
</dbReference>
<protein>
    <recommendedName>
        <fullName evidence="5">HYR domain-containing protein</fullName>
    </recommendedName>
</protein>
<dbReference type="Pfam" id="PF02494">
    <property type="entry name" value="HYR"/>
    <property type="match status" value="6"/>
</dbReference>
<feature type="disulfide bond" evidence="3">
    <location>
        <begin position="582"/>
        <end position="600"/>
    </location>
</feature>
<feature type="domain" description="HYR" evidence="5">
    <location>
        <begin position="391"/>
        <end position="485"/>
    </location>
</feature>
<comment type="caution">
    <text evidence="3">Lacks conserved residue(s) required for the propagation of feature annotation.</text>
</comment>
<feature type="domain" description="HYR" evidence="5">
    <location>
        <begin position="486"/>
        <end position="574"/>
    </location>
</feature>
<feature type="chain" id="PRO_5038046565" description="HYR domain-containing protein" evidence="4">
    <location>
        <begin position="25"/>
        <end position="628"/>
    </location>
</feature>
<dbReference type="Proteomes" id="UP000887568">
    <property type="component" value="Unplaced"/>
</dbReference>
<keyword evidence="2 3" id="KW-1015">Disulfide bond</keyword>
<dbReference type="OrthoDB" id="337038at2759"/>
<dbReference type="EnsemblMetazoa" id="XM_038209046.1">
    <property type="protein sequence ID" value="XP_038064974.1"/>
    <property type="gene ID" value="LOC119735352"/>
</dbReference>
<keyword evidence="1" id="KW-0677">Repeat</keyword>
<accession>A0A914ANG1</accession>
<dbReference type="PROSITE" id="PS50825">
    <property type="entry name" value="HYR"/>
    <property type="match status" value="4"/>
</dbReference>
<evidence type="ECO:0000259" key="5">
    <source>
        <dbReference type="PROSITE" id="PS50825"/>
    </source>
</evidence>
<dbReference type="SMART" id="SM00192">
    <property type="entry name" value="LDLa"/>
    <property type="match status" value="1"/>
</dbReference>
<dbReference type="GeneID" id="119735352"/>
<dbReference type="InterPro" id="IPR013783">
    <property type="entry name" value="Ig-like_fold"/>
</dbReference>
<dbReference type="InterPro" id="IPR036055">
    <property type="entry name" value="LDL_receptor-like_sf"/>
</dbReference>
<feature type="signal peptide" evidence="4">
    <location>
        <begin position="1"/>
        <end position="24"/>
    </location>
</feature>
<name>A0A914ANG1_PATMI</name>
<dbReference type="SUPFAM" id="SSF57424">
    <property type="entry name" value="LDL receptor-like module"/>
    <property type="match status" value="1"/>
</dbReference>
<dbReference type="CDD" id="cd00112">
    <property type="entry name" value="LDLa"/>
    <property type="match status" value="1"/>
</dbReference>
<keyword evidence="7" id="KW-1185">Reference proteome</keyword>
<dbReference type="Pfam" id="PF00057">
    <property type="entry name" value="Ldl_recept_a"/>
    <property type="match status" value="1"/>
</dbReference>
<dbReference type="InterPro" id="IPR003410">
    <property type="entry name" value="HYR_dom"/>
</dbReference>